<comment type="subunit">
    <text evidence="17">Forms a ternary complex with NFKB1/p105 and TNIP2. Interacts with NFKB1; the interaction increases the stability of MAP3K8 but inhibits its MEK phosphorylation activity, whereas loss of interaction following LPS stimulation leads to its degradation. Interacts with CD40 and TRAF6; the interaction is required for ERK activation. Interacts with KSR2; the interaction inhibits ERK and NF-kappa-B activation.</text>
</comment>
<accession>A0A6I8SN59</accession>
<evidence type="ECO:0000256" key="19">
    <source>
        <dbReference type="PIRNR" id="PIRNR038171"/>
    </source>
</evidence>
<comment type="similarity">
    <text evidence="19">Belongs to the protein kinase superfamily. STE Ser/Thr protein kinase family. MAP kinase kinase kinase subfamily.</text>
</comment>
<comment type="cofactor">
    <cofactor evidence="1 19">
        <name>Mg(2+)</name>
        <dbReference type="ChEBI" id="CHEBI:18420"/>
    </cofactor>
</comment>
<keyword evidence="6" id="KW-0597">Phosphoprotein</keyword>
<evidence type="ECO:0000256" key="4">
    <source>
        <dbReference type="ARBA" id="ARBA00022490"/>
    </source>
</evidence>
<protein>
    <recommendedName>
        <fullName evidence="18 19">Mitogen-activated protein kinase kinase kinase 8</fullName>
        <ecNumber evidence="3 19">2.7.11.25</ecNumber>
    </recommendedName>
</protein>
<dbReference type="Xenbase" id="XB-GENE-958505">
    <property type="gene designation" value="map3k8"/>
</dbReference>
<dbReference type="InParanoid" id="A0A6I8SN59"/>
<comment type="catalytic activity">
    <reaction evidence="16 19">
        <text>L-seryl-[protein] + ATP = O-phospho-L-seryl-[protein] + ADP + H(+)</text>
        <dbReference type="Rhea" id="RHEA:17989"/>
        <dbReference type="Rhea" id="RHEA-COMP:9863"/>
        <dbReference type="Rhea" id="RHEA-COMP:11604"/>
        <dbReference type="ChEBI" id="CHEBI:15378"/>
        <dbReference type="ChEBI" id="CHEBI:29999"/>
        <dbReference type="ChEBI" id="CHEBI:30616"/>
        <dbReference type="ChEBI" id="CHEBI:83421"/>
        <dbReference type="ChEBI" id="CHEBI:456216"/>
        <dbReference type="EC" id="2.7.11.25"/>
    </reaction>
</comment>
<dbReference type="SUPFAM" id="SSF56112">
    <property type="entry name" value="Protein kinase-like (PK-like)"/>
    <property type="match status" value="1"/>
</dbReference>
<evidence type="ECO:0000256" key="14">
    <source>
        <dbReference type="ARBA" id="ARBA00023306"/>
    </source>
</evidence>
<evidence type="ECO:0000256" key="17">
    <source>
        <dbReference type="ARBA" id="ARBA00065261"/>
    </source>
</evidence>
<dbReference type="FunFam" id="3.30.200.20:FF:000283">
    <property type="entry name" value="Mitogen-activated protein kinase kinase kinase 8"/>
    <property type="match status" value="1"/>
</dbReference>
<dbReference type="InterPro" id="IPR050538">
    <property type="entry name" value="MAP_kinase_kinase_kinase"/>
</dbReference>
<dbReference type="GO" id="GO:0005829">
    <property type="term" value="C:cytosol"/>
    <property type="evidence" value="ECO:0007669"/>
    <property type="project" value="UniProtKB-ARBA"/>
</dbReference>
<dbReference type="Bgee" id="ENSXETG00000002657">
    <property type="expression patterns" value="Expressed in heart and 14 other cell types or tissues"/>
</dbReference>
<evidence type="ECO:0000256" key="5">
    <source>
        <dbReference type="ARBA" id="ARBA00022527"/>
    </source>
</evidence>
<dbReference type="InterPro" id="IPR011009">
    <property type="entry name" value="Kinase-like_dom_sf"/>
</dbReference>
<dbReference type="SMART" id="SM00220">
    <property type="entry name" value="S_TKc"/>
    <property type="match status" value="1"/>
</dbReference>
<dbReference type="InterPro" id="IPR008271">
    <property type="entry name" value="Ser/Thr_kinase_AS"/>
</dbReference>
<dbReference type="GO" id="GO:0005524">
    <property type="term" value="F:ATP binding"/>
    <property type="evidence" value="ECO:0007669"/>
    <property type="project" value="UniProtKB-KW"/>
</dbReference>
<dbReference type="GeneTree" id="ENSGT00940000158806"/>
<evidence type="ECO:0000256" key="6">
    <source>
        <dbReference type="ARBA" id="ARBA00022553"/>
    </source>
</evidence>
<comment type="catalytic activity">
    <reaction evidence="15 19">
        <text>L-threonyl-[protein] + ATP = O-phospho-L-threonyl-[protein] + ADP + H(+)</text>
        <dbReference type="Rhea" id="RHEA:46608"/>
        <dbReference type="Rhea" id="RHEA-COMP:11060"/>
        <dbReference type="Rhea" id="RHEA-COMP:11605"/>
        <dbReference type="ChEBI" id="CHEBI:15378"/>
        <dbReference type="ChEBI" id="CHEBI:30013"/>
        <dbReference type="ChEBI" id="CHEBI:30616"/>
        <dbReference type="ChEBI" id="CHEBI:61977"/>
        <dbReference type="ChEBI" id="CHEBI:456216"/>
        <dbReference type="EC" id="2.7.11.25"/>
    </reaction>
</comment>
<evidence type="ECO:0000256" key="7">
    <source>
        <dbReference type="ARBA" id="ARBA00022679"/>
    </source>
</evidence>
<keyword evidence="11 19" id="KW-0067">ATP-binding</keyword>
<evidence type="ECO:0000256" key="9">
    <source>
        <dbReference type="ARBA" id="ARBA00022741"/>
    </source>
</evidence>
<reference evidence="21" key="1">
    <citation type="journal article" date="2010" name="Science">
        <title>The genome of the Western clawed frog Xenopus tropicalis.</title>
        <authorList>
            <person name="Hellsten U."/>
            <person name="Harland R.M."/>
            <person name="Gilchrist M.J."/>
            <person name="Hendrix D."/>
            <person name="Jurka J."/>
            <person name="Kapitonov V."/>
            <person name="Ovcharenko I."/>
            <person name="Putnam N.H."/>
            <person name="Shu S."/>
            <person name="Taher L."/>
            <person name="Blitz I.L."/>
            <person name="Blumberg B."/>
            <person name="Dichmann D.S."/>
            <person name="Dubchak I."/>
            <person name="Amaya E."/>
            <person name="Detter J.C."/>
            <person name="Fletcher R."/>
            <person name="Gerhard D.S."/>
            <person name="Goodstein D."/>
            <person name="Graves T."/>
            <person name="Grigoriev I.V."/>
            <person name="Grimwood J."/>
            <person name="Kawashima T."/>
            <person name="Lindquist E."/>
            <person name="Lucas S.M."/>
            <person name="Mead P.E."/>
            <person name="Mitros T."/>
            <person name="Ogino H."/>
            <person name="Ohta Y."/>
            <person name="Poliakov A.V."/>
            <person name="Pollet N."/>
            <person name="Robert J."/>
            <person name="Salamov A."/>
            <person name="Sater A.K."/>
            <person name="Schmutz J."/>
            <person name="Terry A."/>
            <person name="Vize P.D."/>
            <person name="Warren W.C."/>
            <person name="Wells D."/>
            <person name="Wills A."/>
            <person name="Wilson R.K."/>
            <person name="Zimmerman L.B."/>
            <person name="Zorn A.M."/>
            <person name="Grainger R."/>
            <person name="Grammer T."/>
            <person name="Khokha M.K."/>
            <person name="Richardson P.M."/>
            <person name="Rokhsar D.S."/>
        </authorList>
    </citation>
    <scope>NUCLEOTIDE SEQUENCE [LARGE SCALE GENOMIC DNA]</scope>
    <source>
        <strain evidence="21">Nigerian</strain>
    </source>
</reference>
<evidence type="ECO:0000256" key="16">
    <source>
        <dbReference type="ARBA" id="ARBA00048329"/>
    </source>
</evidence>
<evidence type="ECO:0000256" key="8">
    <source>
        <dbReference type="ARBA" id="ARBA00022723"/>
    </source>
</evidence>
<evidence type="ECO:0000256" key="18">
    <source>
        <dbReference type="ARBA" id="ARBA00069056"/>
    </source>
</evidence>
<dbReference type="Ensembl" id="ENSXETT00000086722">
    <property type="protein sequence ID" value="ENSXETP00000093532"/>
    <property type="gene ID" value="ENSXETG00000002657"/>
</dbReference>
<keyword evidence="13" id="KW-0391">Immunity</keyword>
<evidence type="ECO:0000256" key="12">
    <source>
        <dbReference type="ARBA" id="ARBA00022842"/>
    </source>
</evidence>
<dbReference type="FunCoup" id="A0A6I8SN59">
    <property type="interactions" value="1475"/>
</dbReference>
<keyword evidence="5 19" id="KW-0723">Serine/threonine-protein kinase</keyword>
<sequence>MRYREEANTEKRRISMQATVKAISGALGAFLDSSTVMEFMSTTSDQRDETELLLTYLNVSDVVNIMENFYRDEEGCTGGDKPIRESPEAYECEERSDSLYLSGQEPSLLLSVKYGSDRELLSFVNQVTDATKYLHACLQQECGIIMNKMLTIRSGRYQVDTDVLLFPWKMTYRNIGSDFIPRGAFGKVHLAQDLETRKRMACKLIPVEHFKPTEVEFQVQLRHENIAELYGVILCNNMVHLYMEAGEGGSVLEKLESCGPLREFEIIWVTKHILKGLDFLHSKNVIHHDIKPSNIVFMSTKAVLVDFGLSIQMTGDLYYPKDLRGTEIYMSPEVVLCRGHSTKADIYSMGATIIHMQTGYPPWVKRYPRSAYPSYLYIIHKQAPPLEDIAEDCSPAMKAFLAALLERNPNQRLPATELLKHEALHPPPEDQPRCQSLDSALFEKKRLLKKELELPENIADSSIYTSEESEQLRRQRSLSVDLGALAGYLNIVRGPPTVDYDCP</sequence>
<evidence type="ECO:0000256" key="3">
    <source>
        <dbReference type="ARBA" id="ARBA00012406"/>
    </source>
</evidence>
<dbReference type="AlphaFoldDB" id="A0A6I8SN59"/>
<organism evidence="21">
    <name type="scientific">Xenopus tropicalis</name>
    <name type="common">Western clawed frog</name>
    <name type="synonym">Silurana tropicalis</name>
    <dbReference type="NCBI Taxonomy" id="8364"/>
    <lineage>
        <taxon>Eukaryota</taxon>
        <taxon>Metazoa</taxon>
        <taxon>Chordata</taxon>
        <taxon>Craniata</taxon>
        <taxon>Vertebrata</taxon>
        <taxon>Euteleostomi</taxon>
        <taxon>Amphibia</taxon>
        <taxon>Batrachia</taxon>
        <taxon>Anura</taxon>
        <taxon>Pipoidea</taxon>
        <taxon>Pipidae</taxon>
        <taxon>Xenopodinae</taxon>
        <taxon>Xenopus</taxon>
        <taxon>Silurana</taxon>
    </lineage>
</organism>
<dbReference type="GO" id="GO:0002376">
    <property type="term" value="P:immune system process"/>
    <property type="evidence" value="ECO:0007669"/>
    <property type="project" value="UniProtKB-KW"/>
</dbReference>
<dbReference type="PANTHER" id="PTHR48016:SF31">
    <property type="entry name" value="MITOGEN-ACTIVATED PROTEIN KINASE KINASE KINASE 8"/>
    <property type="match status" value="1"/>
</dbReference>
<dbReference type="PROSITE" id="PS00108">
    <property type="entry name" value="PROTEIN_KINASE_ST"/>
    <property type="match status" value="1"/>
</dbReference>
<dbReference type="GO" id="GO:0004709">
    <property type="term" value="F:MAP kinase kinase kinase activity"/>
    <property type="evidence" value="ECO:0007669"/>
    <property type="project" value="UniProtKB-EC"/>
</dbReference>
<evidence type="ECO:0000256" key="10">
    <source>
        <dbReference type="ARBA" id="ARBA00022777"/>
    </source>
</evidence>
<keyword evidence="4" id="KW-0963">Cytoplasm</keyword>
<evidence type="ECO:0000256" key="15">
    <source>
        <dbReference type="ARBA" id="ARBA00047559"/>
    </source>
</evidence>
<proteinExistence type="inferred from homology"/>
<evidence type="ECO:0000313" key="21">
    <source>
        <dbReference type="Ensembl" id="ENSXETP00000093532"/>
    </source>
</evidence>
<keyword evidence="7 19" id="KW-0808">Transferase</keyword>
<dbReference type="PROSITE" id="PS50011">
    <property type="entry name" value="PROTEIN_KINASE_DOM"/>
    <property type="match status" value="1"/>
</dbReference>
<keyword evidence="10 19" id="KW-0418">Kinase</keyword>
<dbReference type="GO" id="GO:0046872">
    <property type="term" value="F:metal ion binding"/>
    <property type="evidence" value="ECO:0007669"/>
    <property type="project" value="UniProtKB-KW"/>
</dbReference>
<dbReference type="InterPro" id="IPR000719">
    <property type="entry name" value="Prot_kinase_dom"/>
</dbReference>
<dbReference type="Gene3D" id="1.10.510.10">
    <property type="entry name" value="Transferase(Phosphotransferase) domain 1"/>
    <property type="match status" value="1"/>
</dbReference>
<evidence type="ECO:0000259" key="20">
    <source>
        <dbReference type="PROSITE" id="PS50011"/>
    </source>
</evidence>
<reference evidence="21" key="2">
    <citation type="submission" date="2020-05" db="UniProtKB">
        <authorList>
            <consortium name="Ensembl"/>
        </authorList>
    </citation>
    <scope>IDENTIFICATION</scope>
</reference>
<evidence type="ECO:0000256" key="13">
    <source>
        <dbReference type="ARBA" id="ARBA00022859"/>
    </source>
</evidence>
<dbReference type="Gene3D" id="3.30.200.20">
    <property type="entry name" value="Phosphorylase Kinase, domain 1"/>
    <property type="match status" value="1"/>
</dbReference>
<dbReference type="Pfam" id="PF00069">
    <property type="entry name" value="Pkinase"/>
    <property type="match status" value="1"/>
</dbReference>
<keyword evidence="14" id="KW-0131">Cell cycle</keyword>
<evidence type="ECO:0000256" key="11">
    <source>
        <dbReference type="ARBA" id="ARBA00022840"/>
    </source>
</evidence>
<keyword evidence="8" id="KW-0479">Metal-binding</keyword>
<dbReference type="PANTHER" id="PTHR48016">
    <property type="entry name" value="MAP KINASE KINASE KINASE SSK2-RELATED-RELATED"/>
    <property type="match status" value="1"/>
</dbReference>
<dbReference type="EC" id="2.7.11.25" evidence="3 19"/>
<comment type="subcellular location">
    <subcellularLocation>
        <location evidence="2">Cytoplasm</location>
    </subcellularLocation>
</comment>
<evidence type="ECO:0000256" key="1">
    <source>
        <dbReference type="ARBA" id="ARBA00001946"/>
    </source>
</evidence>
<feature type="domain" description="Protein kinase" evidence="20">
    <location>
        <begin position="174"/>
        <end position="424"/>
    </location>
</feature>
<keyword evidence="12" id="KW-0460">Magnesium</keyword>
<evidence type="ECO:0000256" key="2">
    <source>
        <dbReference type="ARBA" id="ARBA00004496"/>
    </source>
</evidence>
<dbReference type="FunFam" id="1.10.510.10:FF:000327">
    <property type="entry name" value="Mitogen-activated protein kinase kinase kinase 8"/>
    <property type="match status" value="1"/>
</dbReference>
<keyword evidence="9 19" id="KW-0547">Nucleotide-binding</keyword>
<gene>
    <name evidence="21" type="primary">map3k8</name>
</gene>
<name>A0A6I8SN59_XENTR</name>